<evidence type="ECO:0000313" key="2">
    <source>
        <dbReference type="EMBL" id="RPD60079.1"/>
    </source>
</evidence>
<dbReference type="STRING" id="1328759.A0A5C2SAA1"/>
<feature type="compositionally biased region" description="Low complexity" evidence="1">
    <location>
        <begin position="348"/>
        <end position="357"/>
    </location>
</feature>
<sequence length="408" mass="43250">MRSAKRPSCVPSSYAWGKSTRMPKMFASDNTFYSEEVPEEDQPAAEPEPAPAPQPQPSAPAAQAPPPCAAAPVPAPVRAPAIPPPRRTVEDRRSSSRSSRSPLHEIAVPFEAKAGPSNALPINAVEHADDEGEPRRRRIPSRANRSPSREPPPRARDRSRYFPTPDDASRSSSVSSAKVTLRGPGTEASMRELARTMGLSPPRPANIELSDSEEEDLYAIALAPRKAAASGTGTRNAAKLDTRQKSKQKATLPAEPGSDDFGSDDFELNDEMLRAIDHAEKQAYQKGSNGSQSQSQSQVQAQTQTKVKAEVLSQASATLAVTATSSTAVASRATSGMGSGSGPASRATSVPGTSSSGSKGGTGGADLSVITISDDEEDIEKENVPIPTRHIRRRIEPHPNNEVIELSD</sequence>
<dbReference type="Proteomes" id="UP000313359">
    <property type="component" value="Unassembled WGS sequence"/>
</dbReference>
<keyword evidence="3" id="KW-1185">Reference proteome</keyword>
<feature type="compositionally biased region" description="Acidic residues" evidence="1">
    <location>
        <begin position="257"/>
        <end position="270"/>
    </location>
</feature>
<evidence type="ECO:0000256" key="1">
    <source>
        <dbReference type="SAM" id="MobiDB-lite"/>
    </source>
</evidence>
<feature type="compositionally biased region" description="Basic and acidic residues" evidence="1">
    <location>
        <begin position="271"/>
        <end position="283"/>
    </location>
</feature>
<feature type="region of interest" description="Disordered" evidence="1">
    <location>
        <begin position="320"/>
        <end position="385"/>
    </location>
</feature>
<dbReference type="AlphaFoldDB" id="A0A5C2SAA1"/>
<feature type="compositionally biased region" description="Low complexity" evidence="1">
    <location>
        <begin position="291"/>
        <end position="306"/>
    </location>
</feature>
<feature type="compositionally biased region" description="Basic and acidic residues" evidence="1">
    <location>
        <begin position="147"/>
        <end position="160"/>
    </location>
</feature>
<proteinExistence type="predicted"/>
<feature type="region of interest" description="Disordered" evidence="1">
    <location>
        <begin position="1"/>
        <end position="207"/>
    </location>
</feature>
<feature type="compositionally biased region" description="Pro residues" evidence="1">
    <location>
        <begin position="46"/>
        <end position="86"/>
    </location>
</feature>
<dbReference type="EMBL" id="ML122267">
    <property type="protein sequence ID" value="RPD60079.1"/>
    <property type="molecule type" value="Genomic_DNA"/>
</dbReference>
<feature type="region of interest" description="Disordered" evidence="1">
    <location>
        <begin position="225"/>
        <end position="308"/>
    </location>
</feature>
<reference evidence="2" key="1">
    <citation type="journal article" date="2018" name="Genome Biol. Evol.">
        <title>Genomics and development of Lentinus tigrinus, a white-rot wood-decaying mushroom with dimorphic fruiting bodies.</title>
        <authorList>
            <person name="Wu B."/>
            <person name="Xu Z."/>
            <person name="Knudson A."/>
            <person name="Carlson A."/>
            <person name="Chen N."/>
            <person name="Kovaka S."/>
            <person name="LaButti K."/>
            <person name="Lipzen A."/>
            <person name="Pennachio C."/>
            <person name="Riley R."/>
            <person name="Schakwitz W."/>
            <person name="Umezawa K."/>
            <person name="Ohm R.A."/>
            <person name="Grigoriev I.V."/>
            <person name="Nagy L.G."/>
            <person name="Gibbons J."/>
            <person name="Hibbett D."/>
        </authorList>
    </citation>
    <scope>NUCLEOTIDE SEQUENCE [LARGE SCALE GENOMIC DNA]</scope>
    <source>
        <strain evidence="2">ALCF2SS1-6</strain>
    </source>
</reference>
<dbReference type="OrthoDB" id="2757974at2759"/>
<gene>
    <name evidence="2" type="ORF">L227DRAFT_106292</name>
</gene>
<accession>A0A5C2SAA1</accession>
<protein>
    <submittedName>
        <fullName evidence="2">Uncharacterized protein</fullName>
    </submittedName>
</protein>
<name>A0A5C2SAA1_9APHY</name>
<evidence type="ECO:0000313" key="3">
    <source>
        <dbReference type="Proteomes" id="UP000313359"/>
    </source>
</evidence>
<organism evidence="2 3">
    <name type="scientific">Lentinus tigrinus ALCF2SS1-6</name>
    <dbReference type="NCBI Taxonomy" id="1328759"/>
    <lineage>
        <taxon>Eukaryota</taxon>
        <taxon>Fungi</taxon>
        <taxon>Dikarya</taxon>
        <taxon>Basidiomycota</taxon>
        <taxon>Agaricomycotina</taxon>
        <taxon>Agaricomycetes</taxon>
        <taxon>Polyporales</taxon>
        <taxon>Polyporaceae</taxon>
        <taxon>Lentinus</taxon>
    </lineage>
</organism>
<feature type="compositionally biased region" description="Low complexity" evidence="1">
    <location>
        <begin position="320"/>
        <end position="335"/>
    </location>
</feature>